<dbReference type="PANTHER" id="PTHR37534">
    <property type="entry name" value="TRANSCRIPTIONAL ACTIVATOR PROTEIN UGA3"/>
    <property type="match status" value="1"/>
</dbReference>
<dbReference type="PANTHER" id="PTHR37534:SF11">
    <property type="entry name" value="ZN(II)2CYS6 TRANSCRIPTION FACTOR (EUROFUNG)"/>
    <property type="match status" value="1"/>
</dbReference>
<dbReference type="EMBL" id="CP099419">
    <property type="protein sequence ID" value="USW50401.1"/>
    <property type="molecule type" value="Genomic_DNA"/>
</dbReference>
<reference evidence="5" key="1">
    <citation type="submission" date="2022-06" db="EMBL/GenBank/DDBJ databases">
        <title>Complete genome sequences of two strains of the flax pathogen Septoria linicola.</title>
        <authorList>
            <person name="Lapalu N."/>
            <person name="Simon A."/>
            <person name="Demenou B."/>
            <person name="Paumier D."/>
            <person name="Guillot M.-P."/>
            <person name="Gout L."/>
            <person name="Valade R."/>
        </authorList>
    </citation>
    <scope>NUCLEOTIDE SEQUENCE</scope>
    <source>
        <strain evidence="5">SE15195</strain>
    </source>
</reference>
<evidence type="ECO:0000256" key="3">
    <source>
        <dbReference type="SAM" id="MobiDB-lite"/>
    </source>
</evidence>
<dbReference type="InterPro" id="IPR036864">
    <property type="entry name" value="Zn2-C6_fun-type_DNA-bd_sf"/>
</dbReference>
<evidence type="ECO:0000313" key="6">
    <source>
        <dbReference type="Proteomes" id="UP001056384"/>
    </source>
</evidence>
<feature type="region of interest" description="Disordered" evidence="3">
    <location>
        <begin position="176"/>
        <end position="214"/>
    </location>
</feature>
<feature type="compositionally biased region" description="Polar residues" evidence="3">
    <location>
        <begin position="90"/>
        <end position="99"/>
    </location>
</feature>
<dbReference type="SMART" id="SM00066">
    <property type="entry name" value="GAL4"/>
    <property type="match status" value="1"/>
</dbReference>
<proteinExistence type="predicted"/>
<name>A0A9Q9EG28_9PEZI</name>
<dbReference type="GO" id="GO:0045944">
    <property type="term" value="P:positive regulation of transcription by RNA polymerase II"/>
    <property type="evidence" value="ECO:0007669"/>
    <property type="project" value="TreeGrafter"/>
</dbReference>
<sequence>MKRTVKSSKSRGGCQRCKSKHIKCDETKPSCQICVAQGAECPGYAKQLRWSNKHEVFPPPLTGPPPQKRQRTTSQDVSVSPPDELRGSAGPSQVPVSNGNGNGDAVYSDPGVPGEFTGLSDEGALDMYGWPDMEHYGLEDLTFSTLFPGPSPEGGHAAPFSQPFLGGLYGGLSHLIGDTSDDSNGSASVPLEQESTQDTDPAKQQVATTSDQASSSRQASFLKTFYRLAVPNKVPGFSDDDLVSHYFNHVCAIYSCFDSDTNQFRTLVAEHCATSSTIRYTIESMAIGHLANFYPHIAALGNAKRGRAWKSLQQDLQLLRTQKTLLDTVLLNLLLLGLSSSWHQASNLGLQYLYIARDLAQVKLQRNEHSPHDEFFFDAIMFWEMLASFIDPVPMADLQGLKSPDLTLPVRPAPIRPHPWTGVSSEISFVLAEVGRMLRRRVRNGSLGSGDEEWAMHLERLLHDSSTPPPSDIVDPGDKRTPVSDLLLIAKAYRLIGLLEIYRAFPKLFWERVSQAGPEFAPQPEQKEYKDELDARLTELACRILDLLKAIPIVSGACRLMPLIMLVSGSQLRMPDGEVSNPTRYDEIVEMRYMVEQRMLVLSRKYAQRPQLCALDIVKEVWERADAHAAGAHWIDVAHDKNWQTLFG</sequence>
<dbReference type="GO" id="GO:0005634">
    <property type="term" value="C:nucleus"/>
    <property type="evidence" value="ECO:0007669"/>
    <property type="project" value="UniProtKB-SubCell"/>
</dbReference>
<dbReference type="PROSITE" id="PS00463">
    <property type="entry name" value="ZN2_CY6_FUNGAL_1"/>
    <property type="match status" value="1"/>
</dbReference>
<keyword evidence="5" id="KW-0238">DNA-binding</keyword>
<keyword evidence="6" id="KW-1185">Reference proteome</keyword>
<dbReference type="Proteomes" id="UP001056384">
    <property type="component" value="Chromosome 2"/>
</dbReference>
<dbReference type="GO" id="GO:0000976">
    <property type="term" value="F:transcription cis-regulatory region binding"/>
    <property type="evidence" value="ECO:0007669"/>
    <property type="project" value="TreeGrafter"/>
</dbReference>
<dbReference type="SUPFAM" id="SSF57701">
    <property type="entry name" value="Zn2/Cys6 DNA-binding domain"/>
    <property type="match status" value="1"/>
</dbReference>
<dbReference type="InterPro" id="IPR001138">
    <property type="entry name" value="Zn2Cys6_DnaBD"/>
</dbReference>
<evidence type="ECO:0000259" key="4">
    <source>
        <dbReference type="PROSITE" id="PS50048"/>
    </source>
</evidence>
<feature type="domain" description="Zn(2)-C6 fungal-type" evidence="4">
    <location>
        <begin position="13"/>
        <end position="41"/>
    </location>
</feature>
<dbReference type="Pfam" id="PF00172">
    <property type="entry name" value="Zn_clus"/>
    <property type="match status" value="1"/>
</dbReference>
<dbReference type="InterPro" id="IPR021858">
    <property type="entry name" value="Fun_TF"/>
</dbReference>
<accession>A0A9Q9EG28</accession>
<feature type="region of interest" description="Disordered" evidence="3">
    <location>
        <begin position="52"/>
        <end position="118"/>
    </location>
</feature>
<comment type="subcellular location">
    <subcellularLocation>
        <location evidence="1">Nucleus</location>
    </subcellularLocation>
</comment>
<dbReference type="PROSITE" id="PS50048">
    <property type="entry name" value="ZN2_CY6_FUNGAL_2"/>
    <property type="match status" value="1"/>
</dbReference>
<dbReference type="GO" id="GO:0008270">
    <property type="term" value="F:zinc ion binding"/>
    <property type="evidence" value="ECO:0007669"/>
    <property type="project" value="InterPro"/>
</dbReference>
<gene>
    <name evidence="5" type="ORF">Slin15195_G037200</name>
</gene>
<evidence type="ECO:0000313" key="5">
    <source>
        <dbReference type="EMBL" id="USW50401.1"/>
    </source>
</evidence>
<feature type="compositionally biased region" description="Polar residues" evidence="3">
    <location>
        <begin position="182"/>
        <end position="199"/>
    </location>
</feature>
<dbReference type="AlphaFoldDB" id="A0A9Q9EG28"/>
<keyword evidence="2" id="KW-0539">Nucleus</keyword>
<feature type="compositionally biased region" description="Pro residues" evidence="3">
    <location>
        <begin position="57"/>
        <end position="67"/>
    </location>
</feature>
<evidence type="ECO:0000256" key="1">
    <source>
        <dbReference type="ARBA" id="ARBA00004123"/>
    </source>
</evidence>
<protein>
    <submittedName>
        <fullName evidence="5">Zn(2)-C6 fungal-type DNA-binding domain, fungal transcription factor</fullName>
    </submittedName>
</protein>
<dbReference type="OrthoDB" id="4835445at2759"/>
<dbReference type="GO" id="GO:0000981">
    <property type="term" value="F:DNA-binding transcription factor activity, RNA polymerase II-specific"/>
    <property type="evidence" value="ECO:0007669"/>
    <property type="project" value="InterPro"/>
</dbReference>
<organism evidence="5 6">
    <name type="scientific">Septoria linicola</name>
    <dbReference type="NCBI Taxonomy" id="215465"/>
    <lineage>
        <taxon>Eukaryota</taxon>
        <taxon>Fungi</taxon>
        <taxon>Dikarya</taxon>
        <taxon>Ascomycota</taxon>
        <taxon>Pezizomycotina</taxon>
        <taxon>Dothideomycetes</taxon>
        <taxon>Dothideomycetidae</taxon>
        <taxon>Mycosphaerellales</taxon>
        <taxon>Mycosphaerellaceae</taxon>
        <taxon>Septoria</taxon>
    </lineage>
</organism>
<evidence type="ECO:0000256" key="2">
    <source>
        <dbReference type="ARBA" id="ARBA00023242"/>
    </source>
</evidence>
<dbReference type="Pfam" id="PF11951">
    <property type="entry name" value="Fungal_trans_2"/>
    <property type="match status" value="1"/>
</dbReference>
<dbReference type="Gene3D" id="4.10.240.10">
    <property type="entry name" value="Zn(2)-C6 fungal-type DNA-binding domain"/>
    <property type="match status" value="1"/>
</dbReference>
<dbReference type="CDD" id="cd00067">
    <property type="entry name" value="GAL4"/>
    <property type="match status" value="1"/>
</dbReference>
<feature type="compositionally biased region" description="Polar residues" evidence="3">
    <location>
        <begin position="205"/>
        <end position="214"/>
    </location>
</feature>